<dbReference type="AlphaFoldDB" id="A0A2V0PGQ9"/>
<protein>
    <submittedName>
        <fullName evidence="4">Uncharacterized protein</fullName>
    </submittedName>
</protein>
<name>A0A2V0PGQ9_9CHLO</name>
<dbReference type="GO" id="GO:0005783">
    <property type="term" value="C:endoplasmic reticulum"/>
    <property type="evidence" value="ECO:0007669"/>
    <property type="project" value="TreeGrafter"/>
</dbReference>
<accession>A0A2V0PGQ9</accession>
<dbReference type="Proteomes" id="UP000247498">
    <property type="component" value="Unassembled WGS sequence"/>
</dbReference>
<evidence type="ECO:0000313" key="5">
    <source>
        <dbReference type="Proteomes" id="UP000247498"/>
    </source>
</evidence>
<reference evidence="4 5" key="1">
    <citation type="journal article" date="2018" name="Sci. Rep.">
        <title>Raphidocelis subcapitata (=Pseudokirchneriella subcapitata) provides an insight into genome evolution and environmental adaptations in the Sphaeropleales.</title>
        <authorList>
            <person name="Suzuki S."/>
            <person name="Yamaguchi H."/>
            <person name="Nakajima N."/>
            <person name="Kawachi M."/>
        </authorList>
    </citation>
    <scope>NUCLEOTIDE SEQUENCE [LARGE SCALE GENOMIC DNA]</scope>
    <source>
        <strain evidence="4 5">NIES-35</strain>
    </source>
</reference>
<dbReference type="GO" id="GO:0004467">
    <property type="term" value="F:long-chain fatty acid-CoA ligase activity"/>
    <property type="evidence" value="ECO:0007669"/>
    <property type="project" value="UniProtKB-ARBA"/>
</dbReference>
<feature type="region of interest" description="Disordered" evidence="1">
    <location>
        <begin position="613"/>
        <end position="646"/>
    </location>
</feature>
<dbReference type="PANTHER" id="PTHR43272">
    <property type="entry name" value="LONG-CHAIN-FATTY-ACID--COA LIGASE"/>
    <property type="match status" value="1"/>
</dbReference>
<dbReference type="InterPro" id="IPR020845">
    <property type="entry name" value="AMP-binding_CS"/>
</dbReference>
<comment type="caution">
    <text evidence="4">The sequence shown here is derived from an EMBL/GenBank/DDBJ whole genome shotgun (WGS) entry which is preliminary data.</text>
</comment>
<organism evidence="4 5">
    <name type="scientific">Raphidocelis subcapitata</name>
    <dbReference type="NCBI Taxonomy" id="307507"/>
    <lineage>
        <taxon>Eukaryota</taxon>
        <taxon>Viridiplantae</taxon>
        <taxon>Chlorophyta</taxon>
        <taxon>core chlorophytes</taxon>
        <taxon>Chlorophyceae</taxon>
        <taxon>CS clade</taxon>
        <taxon>Sphaeropleales</taxon>
        <taxon>Selenastraceae</taxon>
        <taxon>Raphidocelis</taxon>
    </lineage>
</organism>
<dbReference type="InterPro" id="IPR042099">
    <property type="entry name" value="ANL_N_sf"/>
</dbReference>
<dbReference type="EMBL" id="BDRX01000142">
    <property type="protein sequence ID" value="GBF99011.1"/>
    <property type="molecule type" value="Genomic_DNA"/>
</dbReference>
<feature type="compositionally biased region" description="Polar residues" evidence="1">
    <location>
        <begin position="615"/>
        <end position="634"/>
    </location>
</feature>
<sequence length="730" mass="76832">MPRSYPLLHVLEDEPAADEAAPAAPGPGAGAGAGGDAPPARSPVYVAEYAKGGIEALPGVTTCYELWDRAVREFPGNDALAWRERGPDGKFGPYQSMTYAEAGAQSAAAAAGLKALGLERGDRVGICAVNSPEWMISMQAANRMGYVAVPLYDTLGEDAVAYVVGHAEVRVVLCGASKLADVAQIASRPAPAAGAARRLEAIIYWGRPSEAARAAAEAAAARVAEWGELLAAGAAAGAAAPAAAEPPAPGDLCTIMYTSGTTGNPKGVMITHASVLSEVSAIRQFFHRTAGVAKTDAAMRRYFSFLTLAHIFDRVVEEAVIMQGGCVGYFTGDVRRILEDVAVFKPTGFAGVPRVFDRIYAGAMAKVRGLPPLRRFVFHAALAWKRALIRLGRRPESASRLADALVFNKFKAALGGQCQAIISGGAPLAPRVQEFVQIAMCCPVIQGYGLTESCAASFVTLPWNPKQLGTVGLPIPGVQVRLEAVPELGYSPLADVARGEVCLRGPAMFSGYYKQPELTAEVVDADGFFHTGDIGEFTPAAGLLKIIDRKKNIFKLAQGEYIAVEAVEAALGRCPLVEQVWVYGNSFESALVAVVVPLRERLEEWARTAGLLPAQSGTQSGAQNGTQSGAQNGTQSGGQSGPDEEEAAGAAYRGVLALGEAQEQVLAALTAAGRAAKLKGFELPRAVHLEWEPFSVENGLVTPKFSLKRPQLLAHYKKQVDAMYSALKTA</sequence>
<evidence type="ECO:0000259" key="3">
    <source>
        <dbReference type="Pfam" id="PF13193"/>
    </source>
</evidence>
<dbReference type="Gene3D" id="3.40.50.12780">
    <property type="entry name" value="N-terminal domain of ligase-like"/>
    <property type="match status" value="1"/>
</dbReference>
<dbReference type="InterPro" id="IPR025110">
    <property type="entry name" value="AMP-bd_C"/>
</dbReference>
<evidence type="ECO:0000256" key="1">
    <source>
        <dbReference type="SAM" id="MobiDB-lite"/>
    </source>
</evidence>
<feature type="region of interest" description="Disordered" evidence="1">
    <location>
        <begin position="17"/>
        <end position="37"/>
    </location>
</feature>
<proteinExistence type="predicted"/>
<dbReference type="InterPro" id="IPR000873">
    <property type="entry name" value="AMP-dep_synth/lig_dom"/>
</dbReference>
<dbReference type="PANTHER" id="PTHR43272:SF3">
    <property type="entry name" value="LONG CHAIN ACYL-COA SYNTHETASE 4"/>
    <property type="match status" value="1"/>
</dbReference>
<gene>
    <name evidence="4" type="ORF">Rsub_11815</name>
</gene>
<dbReference type="InParanoid" id="A0A2V0PGQ9"/>
<dbReference type="PROSITE" id="PS00455">
    <property type="entry name" value="AMP_BINDING"/>
    <property type="match status" value="1"/>
</dbReference>
<evidence type="ECO:0000313" key="4">
    <source>
        <dbReference type="EMBL" id="GBF99011.1"/>
    </source>
</evidence>
<dbReference type="STRING" id="307507.A0A2V0PGQ9"/>
<feature type="domain" description="AMP-dependent synthetase/ligase" evidence="2">
    <location>
        <begin position="68"/>
        <end position="513"/>
    </location>
</feature>
<keyword evidence="5" id="KW-1185">Reference proteome</keyword>
<evidence type="ECO:0000259" key="2">
    <source>
        <dbReference type="Pfam" id="PF00501"/>
    </source>
</evidence>
<feature type="domain" description="AMP-binding enzyme C-terminal" evidence="3">
    <location>
        <begin position="567"/>
        <end position="608"/>
    </location>
</feature>
<dbReference type="Pfam" id="PF00501">
    <property type="entry name" value="AMP-binding"/>
    <property type="match status" value="1"/>
</dbReference>
<dbReference type="OrthoDB" id="1700726at2759"/>
<dbReference type="FunCoup" id="A0A2V0PGQ9">
    <property type="interactions" value="624"/>
</dbReference>
<dbReference type="Pfam" id="PF13193">
    <property type="entry name" value="AMP-binding_C"/>
    <property type="match status" value="1"/>
</dbReference>
<dbReference type="GO" id="GO:0016020">
    <property type="term" value="C:membrane"/>
    <property type="evidence" value="ECO:0007669"/>
    <property type="project" value="TreeGrafter"/>
</dbReference>
<dbReference type="SUPFAM" id="SSF56801">
    <property type="entry name" value="Acetyl-CoA synthetase-like"/>
    <property type="match status" value="1"/>
</dbReference>